<gene>
    <name evidence="1" type="ORF">MUK42_33512</name>
</gene>
<evidence type="ECO:0000313" key="2">
    <source>
        <dbReference type="Proteomes" id="UP001055439"/>
    </source>
</evidence>
<protein>
    <submittedName>
        <fullName evidence="1">Uncharacterized protein</fullName>
    </submittedName>
</protein>
<organism evidence="1 2">
    <name type="scientific">Musa troglodytarum</name>
    <name type="common">fe'i banana</name>
    <dbReference type="NCBI Taxonomy" id="320322"/>
    <lineage>
        <taxon>Eukaryota</taxon>
        <taxon>Viridiplantae</taxon>
        <taxon>Streptophyta</taxon>
        <taxon>Embryophyta</taxon>
        <taxon>Tracheophyta</taxon>
        <taxon>Spermatophyta</taxon>
        <taxon>Magnoliopsida</taxon>
        <taxon>Liliopsida</taxon>
        <taxon>Zingiberales</taxon>
        <taxon>Musaceae</taxon>
        <taxon>Musa</taxon>
    </lineage>
</organism>
<dbReference type="AlphaFoldDB" id="A0A9E7IAS6"/>
<evidence type="ECO:0000313" key="1">
    <source>
        <dbReference type="EMBL" id="URE48356.1"/>
    </source>
</evidence>
<proteinExistence type="predicted"/>
<accession>A0A9E7IAS6</accession>
<dbReference type="EMBL" id="CP097511">
    <property type="protein sequence ID" value="URE48356.1"/>
    <property type="molecule type" value="Genomic_DNA"/>
</dbReference>
<name>A0A9E7IAS6_9LILI</name>
<dbReference type="Proteomes" id="UP001055439">
    <property type="component" value="Chromosome 9"/>
</dbReference>
<keyword evidence="2" id="KW-1185">Reference proteome</keyword>
<sequence length="130" mass="13880">MTGQTLKEVETNIGGCRWCFAASGSFSLKPRSARLGYRSCKLLIEENNREKGDEGIDAAVPGCYEFLAAGAAGFLAESAALVYPSLQKQATSLCVQLQCLAEILVSILSPTRNKECVSAFAATSSHRQEA</sequence>
<reference evidence="1" key="1">
    <citation type="submission" date="2022-05" db="EMBL/GenBank/DDBJ databases">
        <title>The Musa troglodytarum L. genome provides insights into the mechanism of non-climacteric behaviour and enrichment of carotenoids.</title>
        <authorList>
            <person name="Wang J."/>
        </authorList>
    </citation>
    <scope>NUCLEOTIDE SEQUENCE</scope>
    <source>
        <tissue evidence="1">Leaf</tissue>
    </source>
</reference>